<keyword evidence="2 7" id="KW-0813">Transport</keyword>
<dbReference type="PANTHER" id="PTHR30151:SF20">
    <property type="entry name" value="ABC TRANSPORTER PERMEASE PROTEIN HI_0355-RELATED"/>
    <property type="match status" value="1"/>
</dbReference>
<feature type="transmembrane region" description="Helical" evidence="7">
    <location>
        <begin position="221"/>
        <end position="240"/>
    </location>
</feature>
<evidence type="ECO:0000256" key="6">
    <source>
        <dbReference type="ARBA" id="ARBA00023136"/>
    </source>
</evidence>
<dbReference type="PROSITE" id="PS50928">
    <property type="entry name" value="ABC_TM1"/>
    <property type="match status" value="1"/>
</dbReference>
<name>D6XXQ6_BACIE</name>
<dbReference type="HOGENOM" id="CLU_046113_2_1_9"/>
<feature type="transmembrane region" description="Helical" evidence="7">
    <location>
        <begin position="7"/>
        <end position="25"/>
    </location>
</feature>
<dbReference type="Proteomes" id="UP000000271">
    <property type="component" value="Chromosome"/>
</dbReference>
<dbReference type="GO" id="GO:0005886">
    <property type="term" value="C:plasma membrane"/>
    <property type="evidence" value="ECO:0007669"/>
    <property type="project" value="UniProtKB-SubCell"/>
</dbReference>
<reference evidence="9" key="1">
    <citation type="submission" date="2009-10" db="EMBL/GenBank/DDBJ databases">
        <title>Complete sequence of Bacillus selenitireducens MLS10.</title>
        <authorList>
            <consortium name="US DOE Joint Genome Institute"/>
            <person name="Lucas S."/>
            <person name="Copeland A."/>
            <person name="Lapidus A."/>
            <person name="Glavina del Rio T."/>
            <person name="Dalin E."/>
            <person name="Tice H."/>
            <person name="Bruce D."/>
            <person name="Goodwin L."/>
            <person name="Pitluck S."/>
            <person name="Sims D."/>
            <person name="Brettin T."/>
            <person name="Detter J.C."/>
            <person name="Han C."/>
            <person name="Larimer F."/>
            <person name="Land M."/>
            <person name="Hauser L."/>
            <person name="Kyrpides N."/>
            <person name="Ovchinnikova G."/>
            <person name="Stolz J."/>
        </authorList>
    </citation>
    <scope>NUCLEOTIDE SEQUENCE [LARGE SCALE GENOMIC DNA]</scope>
    <source>
        <strain evidence="9">MLS10</strain>
    </source>
</reference>
<dbReference type="AlphaFoldDB" id="D6XXQ6"/>
<accession>D6XXQ6</accession>
<dbReference type="eggNOG" id="COG0600">
    <property type="taxonomic scope" value="Bacteria"/>
</dbReference>
<dbReference type="InterPro" id="IPR000515">
    <property type="entry name" value="MetI-like"/>
</dbReference>
<dbReference type="GO" id="GO:0055085">
    <property type="term" value="P:transmembrane transport"/>
    <property type="evidence" value="ECO:0007669"/>
    <property type="project" value="InterPro"/>
</dbReference>
<protein>
    <submittedName>
        <fullName evidence="9">Binding-protein-dependent transport systems inner membrane component</fullName>
    </submittedName>
</protein>
<feature type="transmembrane region" description="Helical" evidence="7">
    <location>
        <begin position="189"/>
        <end position="209"/>
    </location>
</feature>
<dbReference type="PANTHER" id="PTHR30151">
    <property type="entry name" value="ALKANE SULFONATE ABC TRANSPORTER-RELATED, MEMBRANE SUBUNIT"/>
    <property type="match status" value="1"/>
</dbReference>
<dbReference type="SUPFAM" id="SSF161098">
    <property type="entry name" value="MetI-like"/>
    <property type="match status" value="1"/>
</dbReference>
<keyword evidence="6 7" id="KW-0472">Membrane</keyword>
<sequence>MKTCKRLLSLYGGSLLLTAVFLAVWETGARLYDRSFILPAPSAIIVRLYELADVLMLVHLPATLAVILTGLLISTVFGVALAVWMTMSPTAERTFYPIIIASQTIPIIALAPIFVLWFGYSMWSKVAVTVLITFFPITVNTFDGIRQVNRDMQDLLKTMGASKRQLFMKLTVPASLPAFYSGLKVAVTLSVIGAAIGEWLGASRGLGYFSRRMMTQMDGAGVFAPIVLLSLLGILLFLAVKVLEYYTLKGRTSS</sequence>
<evidence type="ECO:0000256" key="7">
    <source>
        <dbReference type="RuleBase" id="RU363032"/>
    </source>
</evidence>
<keyword evidence="4 7" id="KW-0812">Transmembrane</keyword>
<dbReference type="RefSeq" id="WP_013173520.1">
    <property type="nucleotide sequence ID" value="NC_014219.1"/>
</dbReference>
<dbReference type="CDD" id="cd06261">
    <property type="entry name" value="TM_PBP2"/>
    <property type="match status" value="1"/>
</dbReference>
<feature type="transmembrane region" description="Helical" evidence="7">
    <location>
        <begin position="58"/>
        <end position="83"/>
    </location>
</feature>
<evidence type="ECO:0000256" key="2">
    <source>
        <dbReference type="ARBA" id="ARBA00022448"/>
    </source>
</evidence>
<dbReference type="OrthoDB" id="9804353at2"/>
<gene>
    <name evidence="9" type="ordered locus">Bsel_2599</name>
</gene>
<keyword evidence="3" id="KW-1003">Cell membrane</keyword>
<evidence type="ECO:0000256" key="3">
    <source>
        <dbReference type="ARBA" id="ARBA00022475"/>
    </source>
</evidence>
<feature type="transmembrane region" description="Helical" evidence="7">
    <location>
        <begin position="95"/>
        <end position="120"/>
    </location>
</feature>
<comment type="similarity">
    <text evidence="7">Belongs to the binding-protein-dependent transport system permease family.</text>
</comment>
<dbReference type="STRING" id="439292.Bsel_2599"/>
<keyword evidence="5 7" id="KW-1133">Transmembrane helix</keyword>
<dbReference type="EMBL" id="CP001791">
    <property type="protein sequence ID" value="ADI00099.1"/>
    <property type="molecule type" value="Genomic_DNA"/>
</dbReference>
<feature type="transmembrane region" description="Helical" evidence="7">
    <location>
        <begin position="126"/>
        <end position="145"/>
    </location>
</feature>
<comment type="subcellular location">
    <subcellularLocation>
        <location evidence="1 7">Cell membrane</location>
        <topology evidence="1 7">Multi-pass membrane protein</topology>
    </subcellularLocation>
</comment>
<evidence type="ECO:0000256" key="1">
    <source>
        <dbReference type="ARBA" id="ARBA00004651"/>
    </source>
</evidence>
<dbReference type="KEGG" id="bse:Bsel_2599"/>
<organism evidence="9 10">
    <name type="scientific">Bacillus selenitireducens (strain ATCC 700615 / DSM 15326 / MLS10)</name>
    <dbReference type="NCBI Taxonomy" id="439292"/>
    <lineage>
        <taxon>Bacteria</taxon>
        <taxon>Bacillati</taxon>
        <taxon>Bacillota</taxon>
        <taxon>Bacilli</taxon>
        <taxon>Bacillales</taxon>
        <taxon>Bacillaceae</taxon>
        <taxon>Salisediminibacterium</taxon>
    </lineage>
</organism>
<evidence type="ECO:0000256" key="5">
    <source>
        <dbReference type="ARBA" id="ARBA00022989"/>
    </source>
</evidence>
<feature type="domain" description="ABC transmembrane type-1" evidence="8">
    <location>
        <begin position="60"/>
        <end position="244"/>
    </location>
</feature>
<evidence type="ECO:0000313" key="10">
    <source>
        <dbReference type="Proteomes" id="UP000000271"/>
    </source>
</evidence>
<dbReference type="Pfam" id="PF00528">
    <property type="entry name" value="BPD_transp_1"/>
    <property type="match status" value="1"/>
</dbReference>
<evidence type="ECO:0000313" key="9">
    <source>
        <dbReference type="EMBL" id="ADI00099.1"/>
    </source>
</evidence>
<dbReference type="InterPro" id="IPR035906">
    <property type="entry name" value="MetI-like_sf"/>
</dbReference>
<evidence type="ECO:0000256" key="4">
    <source>
        <dbReference type="ARBA" id="ARBA00022692"/>
    </source>
</evidence>
<dbReference type="Gene3D" id="1.10.3720.10">
    <property type="entry name" value="MetI-like"/>
    <property type="match status" value="1"/>
</dbReference>
<keyword evidence="10" id="KW-1185">Reference proteome</keyword>
<evidence type="ECO:0000259" key="8">
    <source>
        <dbReference type="PROSITE" id="PS50928"/>
    </source>
</evidence>
<proteinExistence type="inferred from homology"/>